<comment type="caution">
    <text evidence="2">The sequence shown here is derived from an EMBL/GenBank/DDBJ whole genome shotgun (WGS) entry which is preliminary data.</text>
</comment>
<dbReference type="RefSeq" id="XP_067176714.1">
    <property type="nucleotide sequence ID" value="XM_067321346.1"/>
</dbReference>
<feature type="domain" description="BILBO1 N-terminal" evidence="1">
    <location>
        <begin position="14"/>
        <end position="102"/>
    </location>
</feature>
<evidence type="ECO:0000259" key="1">
    <source>
        <dbReference type="Pfam" id="PF18281"/>
    </source>
</evidence>
<dbReference type="AlphaFoldDB" id="A0A836KDL8"/>
<reference evidence="3" key="1">
    <citation type="journal article" date="2021" name="Microbiol. Resour. Announc.">
        <title>LGAAP: Leishmaniinae Genome Assembly and Annotation Pipeline.</title>
        <authorList>
            <person name="Almutairi H."/>
            <person name="Urbaniak M.D."/>
            <person name="Bates M.D."/>
            <person name="Jariyapan N."/>
            <person name="Kwakye-Nuako G."/>
            <person name="Thomaz-Soccol V."/>
            <person name="Al-Salem W.S."/>
            <person name="Dillon R.J."/>
            <person name="Bates P.A."/>
            <person name="Gatherer D."/>
        </authorList>
    </citation>
    <scope>NUCLEOTIDE SEQUENCE [LARGE SCALE GENOMIC DNA]</scope>
</reference>
<name>A0A836KDL8_9TRYP</name>
<sequence length="400" mass="44388">MEFPVFVASDVHGEKVNLALRYNPRTTTLDYFLRAASRCFDDVSDVMQEGLLLPFSAAYIYSDVRCQWDVLQDRAQLSPCCQVYVFRQLYKEAVAVIPDPLDSSGLLALQRGMAATAFRVTGTSSLPPHSPVHTPASTLPLRLASNHQAPSQISQPPATLRPRFGVLSLRVPCEGSAPLLRLADRKTSDKATHTNTDAGGFRYTRSIVAPMAFGPVRSHRFRLQILSPAVETRIDRREAAFPPASASASSPDLPASALQAVHSESARRYSLDAYTSRSASLPRTGEVAIPRRWYDPSRRSCRSAAPRPRGSWQCSLPSSPVLWDSGRPRPSIQADEYDPMLFSHTERRRGHGISILREERERVAAQTCMGVDELRSCVRQETQQLAQTLNGAHCTFTLRR</sequence>
<organism evidence="2 3">
    <name type="scientific">Leishmania martiniquensis</name>
    <dbReference type="NCBI Taxonomy" id="1580590"/>
    <lineage>
        <taxon>Eukaryota</taxon>
        <taxon>Discoba</taxon>
        <taxon>Euglenozoa</taxon>
        <taxon>Kinetoplastea</taxon>
        <taxon>Metakinetoplastina</taxon>
        <taxon>Trypanosomatida</taxon>
        <taxon>Trypanosomatidae</taxon>
        <taxon>Leishmaniinae</taxon>
        <taxon>Leishmania</taxon>
    </lineage>
</organism>
<evidence type="ECO:0000313" key="2">
    <source>
        <dbReference type="EMBL" id="KAG5472414.1"/>
    </source>
</evidence>
<dbReference type="EMBL" id="JAFEUZ010000030">
    <property type="protein sequence ID" value="KAG5472414.1"/>
    <property type="molecule type" value="Genomic_DNA"/>
</dbReference>
<dbReference type="Pfam" id="PF18281">
    <property type="entry name" value="BILBO1_N"/>
    <property type="match status" value="1"/>
</dbReference>
<gene>
    <name evidence="2" type="ORF">LSCM1_03813</name>
</gene>
<keyword evidence="3" id="KW-1185">Reference proteome</keyword>
<accession>A0A836KDL8</accession>
<dbReference type="InterPro" id="IPR040747">
    <property type="entry name" value="BILBO1_N"/>
</dbReference>
<dbReference type="KEGG" id="lmat:92513858"/>
<reference evidence="3" key="2">
    <citation type="journal article" date="2021" name="Sci. Data">
        <title>Chromosome-scale genome sequencing, assembly and annotation of six genomes from subfamily Leishmaniinae.</title>
        <authorList>
            <person name="Almutairi H."/>
            <person name="Urbaniak M.D."/>
            <person name="Bates M.D."/>
            <person name="Jariyapan N."/>
            <person name="Kwakye-Nuako G."/>
            <person name="Thomaz Soccol V."/>
            <person name="Al-Salem W.S."/>
            <person name="Dillon R.J."/>
            <person name="Bates P.A."/>
            <person name="Gatherer D."/>
        </authorList>
    </citation>
    <scope>NUCLEOTIDE SEQUENCE [LARGE SCALE GENOMIC DNA]</scope>
</reference>
<proteinExistence type="predicted"/>
<dbReference type="OrthoDB" id="240624at2759"/>
<dbReference type="GeneID" id="92513858"/>
<dbReference type="SMR" id="A0A836KDL8"/>
<dbReference type="Gene3D" id="3.10.20.650">
    <property type="match status" value="1"/>
</dbReference>
<dbReference type="Proteomes" id="UP000673552">
    <property type="component" value="Unassembled WGS sequence"/>
</dbReference>
<evidence type="ECO:0000313" key="3">
    <source>
        <dbReference type="Proteomes" id="UP000673552"/>
    </source>
</evidence>
<protein>
    <recommendedName>
        <fullName evidence="1">BILBO1 N-terminal domain-containing protein</fullName>
    </recommendedName>
</protein>